<feature type="transmembrane region" description="Helical" evidence="5">
    <location>
        <begin position="469"/>
        <end position="492"/>
    </location>
</feature>
<feature type="transmembrane region" description="Helical" evidence="5">
    <location>
        <begin position="154"/>
        <end position="179"/>
    </location>
</feature>
<dbReference type="EMBL" id="JAAGAX010000511">
    <property type="protein sequence ID" value="KAF2281758.1"/>
    <property type="molecule type" value="Genomic_DNA"/>
</dbReference>
<evidence type="ECO:0000256" key="3">
    <source>
        <dbReference type="ARBA" id="ARBA00022989"/>
    </source>
</evidence>
<evidence type="ECO:0000256" key="5">
    <source>
        <dbReference type="SAM" id="Phobius"/>
    </source>
</evidence>
<feature type="transmembrane region" description="Helical" evidence="5">
    <location>
        <begin position="200"/>
        <end position="223"/>
    </location>
</feature>
<evidence type="ECO:0000313" key="7">
    <source>
        <dbReference type="Proteomes" id="UP000467840"/>
    </source>
</evidence>
<sequence>MLRSLFKVVIRLVGFLIPVRVVSTFLGIGHLPAWQEHWAALAALLISHVSCYLVYGFFPPLYDAAFATGLKLAPFFLQVAVFLLIIGMLSIFVLQSNDRGAPMGHDTIVIQSAFGQLLTAALSMPASVTLYGAASGVYNKICADIFTCPLWANYSMHLFIFFIVPFVFYNLMVVIRPWPASLLKLRYSNWCSVMMEGMTLSLYAMLVMYLLAFICAGLQVSYALKYSAAVLRIAFVRWAGLCLYERVPYFAALFFSVVGMLRGDKYSLCCTAVCYVGSVALSMYHAGLEYGWFTDFLHCAGDVNPRASVDDIKRNLLSNDVAPSCGVPSFVFLGLSISGWNVVYATGCLLLAFAVKKCGFKGFLSGGDSPRRAVVLQVPESDSGLGAGVELILRLPLSLVLLATTVLLTTITYVAMTIAMIVVLPVRFLAGFFSKRGRQASAGGEEEGREPVNGVRNFFMSLVKVVPVIVLWPVIALFTAVPALIVSTFMYVSSVVKSCVEYLTCAITFGDPTKVGYLGRALYDNYVSTSGIRAATDLAVSFFDESGPHAGVTHHWNEMKSAVTGHPMDIMKSMLGGGLAGSFGGIAGGSIFPTSRPATSLADAENAVPATSLAGTQVSAAQGQSAPGGGLGAS</sequence>
<keyword evidence="4 5" id="KW-0472">Membrane</keyword>
<feature type="transmembrane region" description="Helical" evidence="5">
    <location>
        <begin position="399"/>
        <end position="424"/>
    </location>
</feature>
<dbReference type="GO" id="GO:0015035">
    <property type="term" value="F:protein-disulfide reductase activity"/>
    <property type="evidence" value="ECO:0007669"/>
    <property type="project" value="InterPro"/>
</dbReference>
<keyword evidence="3 5" id="KW-1133">Transmembrane helix</keyword>
<feature type="transmembrane region" description="Helical" evidence="5">
    <location>
        <begin position="330"/>
        <end position="355"/>
    </location>
</feature>
<dbReference type="AlphaFoldDB" id="A0A6A6K0U9"/>
<feature type="transmembrane region" description="Helical" evidence="5">
    <location>
        <begin position="268"/>
        <end position="287"/>
    </location>
</feature>
<name>A0A6A6K0U9_HEVBR</name>
<dbReference type="Pfam" id="PF02600">
    <property type="entry name" value="DsbB"/>
    <property type="match status" value="1"/>
</dbReference>
<dbReference type="Proteomes" id="UP000467840">
    <property type="component" value="Unassembled WGS sequence"/>
</dbReference>
<feature type="transmembrane region" description="Helical" evidence="5">
    <location>
        <begin position="75"/>
        <end position="94"/>
    </location>
</feature>
<comment type="caution">
    <text evidence="6">The sequence shown here is derived from an EMBL/GenBank/DDBJ whole genome shotgun (WGS) entry which is preliminary data.</text>
</comment>
<proteinExistence type="predicted"/>
<evidence type="ECO:0000256" key="2">
    <source>
        <dbReference type="ARBA" id="ARBA00022692"/>
    </source>
</evidence>
<dbReference type="InterPro" id="IPR003752">
    <property type="entry name" value="DiS_bond_form_DsbB/BdbC"/>
</dbReference>
<feature type="transmembrane region" description="Helical" evidence="5">
    <location>
        <begin position="243"/>
        <end position="261"/>
    </location>
</feature>
<organism evidence="6 7">
    <name type="scientific">Hevea brasiliensis</name>
    <name type="common">Para rubber tree</name>
    <name type="synonym">Siphonia brasiliensis</name>
    <dbReference type="NCBI Taxonomy" id="3981"/>
    <lineage>
        <taxon>Eukaryota</taxon>
        <taxon>Viridiplantae</taxon>
        <taxon>Streptophyta</taxon>
        <taxon>Embryophyta</taxon>
        <taxon>Tracheophyta</taxon>
        <taxon>Spermatophyta</taxon>
        <taxon>Magnoliopsida</taxon>
        <taxon>eudicotyledons</taxon>
        <taxon>Gunneridae</taxon>
        <taxon>Pentapetalae</taxon>
        <taxon>rosids</taxon>
        <taxon>fabids</taxon>
        <taxon>Malpighiales</taxon>
        <taxon>Euphorbiaceae</taxon>
        <taxon>Crotonoideae</taxon>
        <taxon>Micrandreae</taxon>
        <taxon>Hevea</taxon>
    </lineage>
</organism>
<comment type="subcellular location">
    <subcellularLocation>
        <location evidence="1">Membrane</location>
        <topology evidence="1">Multi-pass membrane protein</topology>
    </subcellularLocation>
</comment>
<dbReference type="Gene3D" id="1.20.1550.10">
    <property type="entry name" value="DsbB-like"/>
    <property type="match status" value="1"/>
</dbReference>
<dbReference type="GO" id="GO:0016020">
    <property type="term" value="C:membrane"/>
    <property type="evidence" value="ECO:0007669"/>
    <property type="project" value="UniProtKB-SubCell"/>
</dbReference>
<protein>
    <submittedName>
        <fullName evidence="6">Uncharacterized protein</fullName>
    </submittedName>
</protein>
<evidence type="ECO:0000313" key="6">
    <source>
        <dbReference type="EMBL" id="KAF2281758.1"/>
    </source>
</evidence>
<accession>A0A6A6K0U9</accession>
<evidence type="ECO:0000256" key="1">
    <source>
        <dbReference type="ARBA" id="ARBA00004141"/>
    </source>
</evidence>
<keyword evidence="7" id="KW-1185">Reference proteome</keyword>
<reference evidence="6 7" key="1">
    <citation type="journal article" date="2020" name="Mol. Plant">
        <title>The Chromosome-Based Rubber Tree Genome Provides New Insights into Spurge Genome Evolution and Rubber Biosynthesis.</title>
        <authorList>
            <person name="Liu J."/>
            <person name="Shi C."/>
            <person name="Shi C.C."/>
            <person name="Li W."/>
            <person name="Zhang Q.J."/>
            <person name="Zhang Y."/>
            <person name="Li K."/>
            <person name="Lu H.F."/>
            <person name="Shi C."/>
            <person name="Zhu S.T."/>
            <person name="Xiao Z.Y."/>
            <person name="Nan H."/>
            <person name="Yue Y."/>
            <person name="Zhu X.G."/>
            <person name="Wu Y."/>
            <person name="Hong X.N."/>
            <person name="Fan G.Y."/>
            <person name="Tong Y."/>
            <person name="Zhang D."/>
            <person name="Mao C.L."/>
            <person name="Liu Y.L."/>
            <person name="Hao S.J."/>
            <person name="Liu W.Q."/>
            <person name="Lv M.Q."/>
            <person name="Zhang H.B."/>
            <person name="Liu Y."/>
            <person name="Hu-Tang G.R."/>
            <person name="Wang J.P."/>
            <person name="Wang J.H."/>
            <person name="Sun Y.H."/>
            <person name="Ni S.B."/>
            <person name="Chen W.B."/>
            <person name="Zhang X.C."/>
            <person name="Jiao Y.N."/>
            <person name="Eichler E.E."/>
            <person name="Li G.H."/>
            <person name="Liu X."/>
            <person name="Gao L.Z."/>
        </authorList>
    </citation>
    <scope>NUCLEOTIDE SEQUENCE [LARGE SCALE GENOMIC DNA]</scope>
    <source>
        <strain evidence="7">cv. GT1</strain>
        <tissue evidence="6">Leaf</tissue>
    </source>
</reference>
<feature type="transmembrane region" description="Helical" evidence="5">
    <location>
        <begin position="38"/>
        <end position="55"/>
    </location>
</feature>
<gene>
    <name evidence="6" type="ORF">GH714_042582</name>
</gene>
<dbReference type="SUPFAM" id="SSF158442">
    <property type="entry name" value="DsbB-like"/>
    <property type="match status" value="1"/>
</dbReference>
<evidence type="ECO:0000256" key="4">
    <source>
        <dbReference type="ARBA" id="ARBA00023136"/>
    </source>
</evidence>
<keyword evidence="2 5" id="KW-0812">Transmembrane</keyword>
<dbReference type="GO" id="GO:0006457">
    <property type="term" value="P:protein folding"/>
    <property type="evidence" value="ECO:0007669"/>
    <property type="project" value="InterPro"/>
</dbReference>
<feature type="transmembrane region" description="Helical" evidence="5">
    <location>
        <begin position="12"/>
        <end position="31"/>
    </location>
</feature>
<dbReference type="InterPro" id="IPR023380">
    <property type="entry name" value="DsbB-like_sf"/>
</dbReference>